<evidence type="ECO:0000313" key="1">
    <source>
        <dbReference type="EMBL" id="TCS68254.1"/>
    </source>
</evidence>
<organism evidence="1 2">
    <name type="scientific">Sulfuritortus calidifontis</name>
    <dbReference type="NCBI Taxonomy" id="1914471"/>
    <lineage>
        <taxon>Bacteria</taxon>
        <taxon>Pseudomonadati</taxon>
        <taxon>Pseudomonadota</taxon>
        <taxon>Betaproteobacteria</taxon>
        <taxon>Nitrosomonadales</taxon>
        <taxon>Thiobacillaceae</taxon>
        <taxon>Sulfuritortus</taxon>
    </lineage>
</organism>
<sequence>CGKRLASCKLRFGPYAELPFGGFPAVGLLR</sequence>
<dbReference type="EMBL" id="SLZY01000030">
    <property type="protein sequence ID" value="TCS68254.1"/>
    <property type="molecule type" value="Genomic_DNA"/>
</dbReference>
<evidence type="ECO:0000313" key="2">
    <source>
        <dbReference type="Proteomes" id="UP000295135"/>
    </source>
</evidence>
<protein>
    <recommendedName>
        <fullName evidence="3">Phage minor tail protein L</fullName>
    </recommendedName>
</protein>
<evidence type="ECO:0008006" key="3">
    <source>
        <dbReference type="Google" id="ProtNLM"/>
    </source>
</evidence>
<name>A0A4R3JNX9_9PROT</name>
<dbReference type="Proteomes" id="UP000295135">
    <property type="component" value="Unassembled WGS sequence"/>
</dbReference>
<reference evidence="1 2" key="1">
    <citation type="submission" date="2019-03" db="EMBL/GenBank/DDBJ databases">
        <title>Genomic Encyclopedia of Type Strains, Phase IV (KMG-IV): sequencing the most valuable type-strain genomes for metagenomic binning, comparative biology and taxonomic classification.</title>
        <authorList>
            <person name="Goeker M."/>
        </authorList>
    </citation>
    <scope>NUCLEOTIDE SEQUENCE [LARGE SCALE GENOMIC DNA]</scope>
    <source>
        <strain evidence="1 2">DSM 103923</strain>
    </source>
</reference>
<feature type="non-terminal residue" evidence="1">
    <location>
        <position position="1"/>
    </location>
</feature>
<gene>
    <name evidence="1" type="ORF">EDC61_1305</name>
</gene>
<dbReference type="AlphaFoldDB" id="A0A4R3JNX9"/>
<accession>A0A4R3JNX9</accession>
<comment type="caution">
    <text evidence="1">The sequence shown here is derived from an EMBL/GenBank/DDBJ whole genome shotgun (WGS) entry which is preliminary data.</text>
</comment>
<keyword evidence="2" id="KW-1185">Reference proteome</keyword>
<proteinExistence type="predicted"/>